<evidence type="ECO:0000313" key="1">
    <source>
        <dbReference type="EMBL" id="KUM92559.1"/>
    </source>
</evidence>
<accession>A0A101NG08</accession>
<comment type="caution">
    <text evidence="1">The sequence shown here is derived from an EMBL/GenBank/DDBJ whole genome shotgun (WGS) entry which is preliminary data.</text>
</comment>
<evidence type="ECO:0000313" key="2">
    <source>
        <dbReference type="Proteomes" id="UP000054241"/>
    </source>
</evidence>
<evidence type="ECO:0008006" key="3">
    <source>
        <dbReference type="Google" id="ProtNLM"/>
    </source>
</evidence>
<name>A0A101NG08_9ACTN</name>
<dbReference type="EMBL" id="LMWL01000061">
    <property type="protein sequence ID" value="KUM92559.1"/>
    <property type="molecule type" value="Genomic_DNA"/>
</dbReference>
<dbReference type="Proteomes" id="UP000054241">
    <property type="component" value="Unassembled WGS sequence"/>
</dbReference>
<protein>
    <recommendedName>
        <fullName evidence="3">Allene oxide cyclase barrel-like domain-containing protein</fullName>
    </recommendedName>
</protein>
<sequence length="151" mass="15258">MAGNTASAHAADHHGRHVHINANFAATVVVDPDSLTCGGFDVTAQGTATGSPIGAKGTWQDQETACTLPLPGHYDINGTAIIGARDGDQISLGYHLTAPLTDGTTVYPSGTFWIKGGTGEYAHASGGGTMNAVVNLLDTAHVSATLDGSIS</sequence>
<proteinExistence type="predicted"/>
<organism evidence="1 2">
    <name type="scientific">Streptomyces cellostaticus</name>
    <dbReference type="NCBI Taxonomy" id="67285"/>
    <lineage>
        <taxon>Bacteria</taxon>
        <taxon>Bacillati</taxon>
        <taxon>Actinomycetota</taxon>
        <taxon>Actinomycetes</taxon>
        <taxon>Kitasatosporales</taxon>
        <taxon>Streptomycetaceae</taxon>
        <taxon>Streptomyces</taxon>
    </lineage>
</organism>
<gene>
    <name evidence="1" type="ORF">AQI88_30735</name>
</gene>
<dbReference type="AlphaFoldDB" id="A0A101NG08"/>
<keyword evidence="2" id="KW-1185">Reference proteome</keyword>
<reference evidence="1 2" key="1">
    <citation type="submission" date="2015-10" db="EMBL/GenBank/DDBJ databases">
        <title>Draft genome sequence of Streptomyces cellostaticus DSM 40189, type strain for the species Streptomyces cellostaticus.</title>
        <authorList>
            <person name="Ruckert C."/>
            <person name="Winkler A."/>
            <person name="Kalinowski J."/>
            <person name="Kampfer P."/>
            <person name="Glaeser S."/>
        </authorList>
    </citation>
    <scope>NUCLEOTIDE SEQUENCE [LARGE SCALE GENOMIC DNA]</scope>
    <source>
        <strain evidence="1 2">DSM 40189</strain>
    </source>
</reference>